<reference evidence="3 4" key="1">
    <citation type="submission" date="2021-06" db="EMBL/GenBank/DDBJ databases">
        <title>Bacillus sp. RD4P76, an endophyte from a halophyte.</title>
        <authorList>
            <person name="Sun J.-Q."/>
        </authorList>
    </citation>
    <scope>NUCLEOTIDE SEQUENCE [LARGE SCALE GENOMIC DNA]</scope>
    <source>
        <strain evidence="3 4">CGMCC 1.15917</strain>
    </source>
</reference>
<dbReference type="Pfam" id="PF25425">
    <property type="entry name" value="YfjL_N"/>
    <property type="match status" value="1"/>
</dbReference>
<organism evidence="3 4">
    <name type="scientific">Evansella tamaricis</name>
    <dbReference type="NCBI Taxonomy" id="2069301"/>
    <lineage>
        <taxon>Bacteria</taxon>
        <taxon>Bacillati</taxon>
        <taxon>Bacillota</taxon>
        <taxon>Bacilli</taxon>
        <taxon>Bacillales</taxon>
        <taxon>Bacillaceae</taxon>
        <taxon>Evansella</taxon>
    </lineage>
</organism>
<dbReference type="InterPro" id="IPR057359">
    <property type="entry name" value="YfjL_N"/>
</dbReference>
<evidence type="ECO:0000313" key="4">
    <source>
        <dbReference type="Proteomes" id="UP000784880"/>
    </source>
</evidence>
<sequence length="251" mass="28587">MKKIILSFLLLLLVSFVFFVYNSFNGNPVSKYFAERALNHHLEVTYPEREFRVTEKYFDFKFSEYVFHIVEIGSGNAIAEEDGTESTTDIGRNHIFTVSGLPRPAVRIDPIRTSLLDTSLMNKLSEEAGEEIYDLLSPEVESIFAVDVYLEVLRGELDENVNWDKSLPFDRDPTFFIVLNSTASNKSDVFQEAVTIQQTLNEAGYPYERVTINGNEIGSGVSDKSLNRGYVKFAIGFTADDHIRERDITEH</sequence>
<proteinExistence type="predicted"/>
<dbReference type="InterPro" id="IPR056905">
    <property type="entry name" value="YfjL_C"/>
</dbReference>
<dbReference type="RefSeq" id="WP_217066727.1">
    <property type="nucleotide sequence ID" value="NZ_JAHQCS010000102.1"/>
</dbReference>
<dbReference type="EMBL" id="JAHQCS010000102">
    <property type="protein sequence ID" value="MBU9712549.1"/>
    <property type="molecule type" value="Genomic_DNA"/>
</dbReference>
<feature type="domain" description="YfjL-like C-terminal" evidence="1">
    <location>
        <begin position="127"/>
        <end position="241"/>
    </location>
</feature>
<feature type="domain" description="YfjL-like N-terminal" evidence="2">
    <location>
        <begin position="1"/>
        <end position="80"/>
    </location>
</feature>
<evidence type="ECO:0000313" key="3">
    <source>
        <dbReference type="EMBL" id="MBU9712549.1"/>
    </source>
</evidence>
<protein>
    <submittedName>
        <fullName evidence="3">DUF3139 domain-containing protein</fullName>
    </submittedName>
</protein>
<gene>
    <name evidence="3" type="ORF">KS419_12430</name>
</gene>
<dbReference type="Proteomes" id="UP000784880">
    <property type="component" value="Unassembled WGS sequence"/>
</dbReference>
<dbReference type="Pfam" id="PF24911">
    <property type="entry name" value="YfjL_C"/>
    <property type="match status" value="1"/>
</dbReference>
<comment type="caution">
    <text evidence="3">The sequence shown here is derived from an EMBL/GenBank/DDBJ whole genome shotgun (WGS) entry which is preliminary data.</text>
</comment>
<name>A0ABS6JFW8_9BACI</name>
<evidence type="ECO:0000259" key="1">
    <source>
        <dbReference type="Pfam" id="PF24911"/>
    </source>
</evidence>
<accession>A0ABS6JFW8</accession>
<evidence type="ECO:0000259" key="2">
    <source>
        <dbReference type="Pfam" id="PF25425"/>
    </source>
</evidence>
<keyword evidence="4" id="KW-1185">Reference proteome</keyword>